<keyword evidence="3" id="KW-1185">Reference proteome</keyword>
<evidence type="ECO:0000256" key="1">
    <source>
        <dbReference type="RuleBase" id="RU000487"/>
    </source>
</evidence>
<proteinExistence type="inferred from homology"/>
<comment type="similarity">
    <text evidence="1">Belongs to the actin family.</text>
</comment>
<accession>A0AAD5WYW6</accession>
<comment type="caution">
    <text evidence="2">The sequence shown here is derived from an EMBL/GenBank/DDBJ whole genome shotgun (WGS) entry which is preliminary data.</text>
</comment>
<dbReference type="EMBL" id="JADGJD010002585">
    <property type="protein sequence ID" value="KAJ3031092.1"/>
    <property type="molecule type" value="Genomic_DNA"/>
</dbReference>
<dbReference type="Pfam" id="PF00022">
    <property type="entry name" value="Actin"/>
    <property type="match status" value="1"/>
</dbReference>
<evidence type="ECO:0000313" key="2">
    <source>
        <dbReference type="EMBL" id="KAJ3031092.1"/>
    </source>
</evidence>
<dbReference type="SUPFAM" id="SSF53067">
    <property type="entry name" value="Actin-like ATPase domain"/>
    <property type="match status" value="2"/>
</dbReference>
<protein>
    <recommendedName>
        <fullName evidence="4">Actin-related protein 10</fullName>
    </recommendedName>
</protein>
<organism evidence="2 3">
    <name type="scientific">Rhizophlyctis rosea</name>
    <dbReference type="NCBI Taxonomy" id="64517"/>
    <lineage>
        <taxon>Eukaryota</taxon>
        <taxon>Fungi</taxon>
        <taxon>Fungi incertae sedis</taxon>
        <taxon>Chytridiomycota</taxon>
        <taxon>Chytridiomycota incertae sedis</taxon>
        <taxon>Chytridiomycetes</taxon>
        <taxon>Rhizophlyctidales</taxon>
        <taxon>Rhizophlyctidaceae</taxon>
        <taxon>Rhizophlyctis</taxon>
    </lineage>
</organism>
<feature type="non-terminal residue" evidence="2">
    <location>
        <position position="318"/>
    </location>
</feature>
<dbReference type="InterPro" id="IPR004000">
    <property type="entry name" value="Actin"/>
</dbReference>
<dbReference type="Proteomes" id="UP001212841">
    <property type="component" value="Unassembled WGS sequence"/>
</dbReference>
<gene>
    <name evidence="2" type="ORF">HK097_005507</name>
</gene>
<dbReference type="CDD" id="cd10207">
    <property type="entry name" value="ASKHA_NBD_Arp10"/>
    <property type="match status" value="1"/>
</dbReference>
<evidence type="ECO:0000313" key="3">
    <source>
        <dbReference type="Proteomes" id="UP001212841"/>
    </source>
</evidence>
<dbReference type="Gene3D" id="3.90.640.10">
    <property type="entry name" value="Actin, Chain A, domain 4"/>
    <property type="match status" value="1"/>
</dbReference>
<name>A0AAD5WYW6_9FUNG</name>
<dbReference type="InterPro" id="IPR043129">
    <property type="entry name" value="ATPase_NBD"/>
</dbReference>
<reference evidence="2" key="1">
    <citation type="submission" date="2020-05" db="EMBL/GenBank/DDBJ databases">
        <title>Phylogenomic resolution of chytrid fungi.</title>
        <authorList>
            <person name="Stajich J.E."/>
            <person name="Amses K."/>
            <person name="Simmons R."/>
            <person name="Seto K."/>
            <person name="Myers J."/>
            <person name="Bonds A."/>
            <person name="Quandt C.A."/>
            <person name="Barry K."/>
            <person name="Liu P."/>
            <person name="Grigoriev I."/>
            <person name="Longcore J.E."/>
            <person name="James T.Y."/>
        </authorList>
    </citation>
    <scope>NUCLEOTIDE SEQUENCE</scope>
    <source>
        <strain evidence="2">JEL0318</strain>
    </source>
</reference>
<dbReference type="Gene3D" id="3.30.420.40">
    <property type="match status" value="2"/>
</dbReference>
<evidence type="ECO:0008006" key="4">
    <source>
        <dbReference type="Google" id="ProtNLM"/>
    </source>
</evidence>
<sequence>YLLTDPKQRKVIICESPLLPVPIKKIIASVLFGTLQVPSITFIPSHLLALLTVGKTTGLVLDCGHLETTVVPVYDSRPLISHVQSIPLAGESVTLRLKTLLKNHGSLVQEGSSEGDTSLKDKFVESLPLEFLENTKAQACYVGAFPTFEDVSDDVRERVYPYREKSFPYTIYNSKAEPALCTVDATDQILVPGWVRERAAEILFEGDDDGCSIATVVLDAILKVRPKSLHYIPTSCLIRSISQSPADIRNDLVQNILTIGGTSMLPGFQDRLTEQILRAVEDFPKYQRLRRMAPRLRFLRSVFMANTAAWVGGKVIER</sequence>
<dbReference type="AlphaFoldDB" id="A0AAD5WYW6"/>
<dbReference type="PANTHER" id="PTHR11937">
    <property type="entry name" value="ACTIN"/>
    <property type="match status" value="1"/>
</dbReference>
<dbReference type="SMART" id="SM00268">
    <property type="entry name" value="ACTIN"/>
    <property type="match status" value="1"/>
</dbReference>